<keyword evidence="2" id="KW-1185">Reference proteome</keyword>
<protein>
    <submittedName>
        <fullName evidence="1">Uncharacterized protein</fullName>
    </submittedName>
</protein>
<sequence length="35" mass="3825">MYELPGLLFIGVAVIADEVLHIEGWRGELLEGDLG</sequence>
<proteinExistence type="predicted"/>
<reference evidence="1 2" key="1">
    <citation type="submission" date="2020-07" db="EMBL/GenBank/DDBJ databases">
        <title>Sequencing the genomes of 1000 actinobacteria strains.</title>
        <authorList>
            <person name="Klenk H.-P."/>
        </authorList>
    </citation>
    <scope>NUCLEOTIDE SEQUENCE [LARGE SCALE GENOMIC DNA]</scope>
    <source>
        <strain evidence="1 2">DSM 45927</strain>
    </source>
</reference>
<name>A0A853BT00_9ACTN</name>
<evidence type="ECO:0000313" key="2">
    <source>
        <dbReference type="Proteomes" id="UP000575985"/>
    </source>
</evidence>
<gene>
    <name evidence="1" type="ORF">HNR12_003729</name>
</gene>
<evidence type="ECO:0000313" key="1">
    <source>
        <dbReference type="EMBL" id="NYI97452.1"/>
    </source>
</evidence>
<organism evidence="1 2">
    <name type="scientific">Streptomonospora nanhaiensis</name>
    <dbReference type="NCBI Taxonomy" id="1323731"/>
    <lineage>
        <taxon>Bacteria</taxon>
        <taxon>Bacillati</taxon>
        <taxon>Actinomycetota</taxon>
        <taxon>Actinomycetes</taxon>
        <taxon>Streptosporangiales</taxon>
        <taxon>Nocardiopsidaceae</taxon>
        <taxon>Streptomonospora</taxon>
    </lineage>
</organism>
<dbReference type="Proteomes" id="UP000575985">
    <property type="component" value="Unassembled WGS sequence"/>
</dbReference>
<accession>A0A853BT00</accession>
<dbReference type="AlphaFoldDB" id="A0A853BT00"/>
<dbReference type="EMBL" id="JACCFO010000001">
    <property type="protein sequence ID" value="NYI97452.1"/>
    <property type="molecule type" value="Genomic_DNA"/>
</dbReference>
<comment type="caution">
    <text evidence="1">The sequence shown here is derived from an EMBL/GenBank/DDBJ whole genome shotgun (WGS) entry which is preliminary data.</text>
</comment>